<dbReference type="EMBL" id="CABDUW010002355">
    <property type="protein sequence ID" value="VTJ86474.1"/>
    <property type="molecule type" value="Genomic_DNA"/>
</dbReference>
<evidence type="ECO:0000313" key="1">
    <source>
        <dbReference type="EMBL" id="VTJ86474.1"/>
    </source>
</evidence>
<sequence>MDLCPRLQLGKCTLGQKPASVAFPLAHPQKPNLEKESFPPRIRGRQNAKEIDIGRLLKEAISLWVSYRYFNL</sequence>
<gene>
    <name evidence="1" type="ORF">MONAX_5E032918</name>
</gene>
<dbReference type="Proteomes" id="UP000335636">
    <property type="component" value="Unassembled WGS sequence"/>
</dbReference>
<name>A0A5E4CX96_MARMO</name>
<reference evidence="1" key="1">
    <citation type="submission" date="2019-04" db="EMBL/GenBank/DDBJ databases">
        <authorList>
            <person name="Alioto T."/>
            <person name="Alioto T."/>
        </authorList>
    </citation>
    <scope>NUCLEOTIDE SEQUENCE [LARGE SCALE GENOMIC DNA]</scope>
</reference>
<organism evidence="1 2">
    <name type="scientific">Marmota monax</name>
    <name type="common">Woodchuck</name>
    <dbReference type="NCBI Taxonomy" id="9995"/>
    <lineage>
        <taxon>Eukaryota</taxon>
        <taxon>Metazoa</taxon>
        <taxon>Chordata</taxon>
        <taxon>Craniata</taxon>
        <taxon>Vertebrata</taxon>
        <taxon>Euteleostomi</taxon>
        <taxon>Mammalia</taxon>
        <taxon>Eutheria</taxon>
        <taxon>Euarchontoglires</taxon>
        <taxon>Glires</taxon>
        <taxon>Rodentia</taxon>
        <taxon>Sciuromorpha</taxon>
        <taxon>Sciuridae</taxon>
        <taxon>Xerinae</taxon>
        <taxon>Marmotini</taxon>
        <taxon>Marmota</taxon>
    </lineage>
</organism>
<accession>A0A5E4CX96</accession>
<comment type="caution">
    <text evidence="1">The sequence shown here is derived from an EMBL/GenBank/DDBJ whole genome shotgun (WGS) entry which is preliminary data.</text>
</comment>
<proteinExistence type="predicted"/>
<keyword evidence="2" id="KW-1185">Reference proteome</keyword>
<evidence type="ECO:0000313" key="2">
    <source>
        <dbReference type="Proteomes" id="UP000335636"/>
    </source>
</evidence>
<dbReference type="AlphaFoldDB" id="A0A5E4CX96"/>
<protein>
    <submittedName>
        <fullName evidence="1">Uncharacterized protein</fullName>
    </submittedName>
</protein>